<proteinExistence type="predicted"/>
<evidence type="ECO:0000313" key="3">
    <source>
        <dbReference type="Proteomes" id="UP000193719"/>
    </source>
</evidence>
<dbReference type="PANTHER" id="PTHR31975:SF1">
    <property type="entry name" value="BUD SITE SELECTION PROTEIN 7-RELATED"/>
    <property type="match status" value="1"/>
</dbReference>
<dbReference type="SUPFAM" id="SSF48452">
    <property type="entry name" value="TPR-like"/>
    <property type="match status" value="1"/>
</dbReference>
<evidence type="ECO:0000256" key="1">
    <source>
        <dbReference type="SAM" id="MobiDB-lite"/>
    </source>
</evidence>
<dbReference type="Pfam" id="PF09295">
    <property type="entry name" value="ChAPs"/>
    <property type="match status" value="1"/>
</dbReference>
<dbReference type="InterPro" id="IPR015374">
    <property type="entry name" value="ChAPs"/>
</dbReference>
<name>A0A1Y1V2Z2_9FUNG</name>
<dbReference type="OrthoDB" id="2133351at2759"/>
<reference evidence="2 3" key="1">
    <citation type="submission" date="2016-08" db="EMBL/GenBank/DDBJ databases">
        <title>Genomes of anaerobic fungi encode conserved fungal cellulosomes for biomass hydrolysis.</title>
        <authorList>
            <consortium name="DOE Joint Genome Institute"/>
            <person name="Haitjema C.H."/>
            <person name="Gilmore S.P."/>
            <person name="Henske J.K."/>
            <person name="Solomon K.V."/>
            <person name="De Groot R."/>
            <person name="Kuo A."/>
            <person name="Mondo S.J."/>
            <person name="Salamov A.A."/>
            <person name="Labutti K."/>
            <person name="Zhao Z."/>
            <person name="Chiniquy J."/>
            <person name="Barry K."/>
            <person name="Brewer H.M."/>
            <person name="Purvine S.O."/>
            <person name="Wright A.T."/>
            <person name="Boxma B."/>
            <person name="Van Alen T."/>
            <person name="Hackstein J.H."/>
            <person name="Baker S.E."/>
            <person name="Grigoriev I.V."/>
            <person name="O'Malley M.A."/>
        </authorList>
    </citation>
    <scope>NUCLEOTIDE SEQUENCE [LARGE SCALE GENOMIC DNA]</scope>
    <source>
        <strain evidence="3">finn</strain>
    </source>
</reference>
<gene>
    <name evidence="2" type="ORF">BCR36DRAFT_333476</name>
</gene>
<accession>A0A1Y1V2Z2</accession>
<comment type="caution">
    <text evidence="2">The sequence shown here is derived from an EMBL/GenBank/DDBJ whole genome shotgun (WGS) entry which is preliminary data.</text>
</comment>
<protein>
    <submittedName>
        <fullName evidence="2">Chaps-domain-containing protein</fullName>
    </submittedName>
</protein>
<dbReference type="PANTHER" id="PTHR31975">
    <property type="entry name" value="BUD SITE SELECTION PROTEIN 7-RELATED"/>
    <property type="match status" value="1"/>
</dbReference>
<feature type="compositionally biased region" description="Acidic residues" evidence="1">
    <location>
        <begin position="600"/>
        <end position="612"/>
    </location>
</feature>
<sequence>MAPTFLKDTPELMELTIGESMKTRTNNIDKISELGPPDLCYILKTNNKINANESSYHYILGINASSSASLATYINKLINSVENKTSSWLPLSSWKITNGIYCCYNIFSKVDIRVEVQIPGCVVSYLIDSSKKRCQINDESLWRETYISSILRSILYDEEYIKNCNEDFGIISGIKRINIFDSEEDEDEFLRAAKTIYDSGKYKFGQNDEAIHPTISNNYLTQAIVKYFTNTKKQDKAIKFFQEIYKTNPEIGSVISKLSFDSNHVIEGITTLHNAVQSGSHSYELFIAQANFLREKGRFKEALAIANKAVINAITEFYPWELLANLYVDLNEYEKALQALNSCPMISNKKKDLSGKNFCRPSKKRIPHNDNIPTIHDSELHALDVYYSIIENDDDDNEKFSDVHPDFLKLPGKRLYGTYKKAYKVLIRILNNVGWDNLLQYRSKVFIMEEEYKLNVQFKTPESEEKIANKEKEMNKLKVKKRMQSLVRNKPVLESTNSLIDNKLSEKNNKNTNTTEKNDGIITTRITPFSEDANEEKMNQKINEINLNKDEEKPKQSEEKIVIEFDNKENAEKEKKVVLKFENEEALNSMESLRIKFDEETSNNDNGEEVKEEDQSKQLPRMHSYRMALTTKRLCERWLDNMFMVLYEDLRVFSLYQVEVKQPYLIKKFYYSQSAKEWEFYGDLALRLGYKDEALDAYIRSFNSKYSVDCLVKILRIHTEFKQINAALNIINQLILVKEYTFDNSFYPNEICNSLVSLIDVDGLEIVNNIATNCSHYELIKPYFAYIEKLNKRICTKE</sequence>
<dbReference type="Proteomes" id="UP000193719">
    <property type="component" value="Unassembled WGS sequence"/>
</dbReference>
<dbReference type="GO" id="GO:0006893">
    <property type="term" value="P:Golgi to plasma membrane transport"/>
    <property type="evidence" value="ECO:0007669"/>
    <property type="project" value="TreeGrafter"/>
</dbReference>
<dbReference type="EMBL" id="MCFH01000041">
    <property type="protein sequence ID" value="ORX45178.1"/>
    <property type="molecule type" value="Genomic_DNA"/>
</dbReference>
<feature type="region of interest" description="Disordered" evidence="1">
    <location>
        <begin position="597"/>
        <end position="618"/>
    </location>
</feature>
<reference evidence="2 3" key="2">
    <citation type="submission" date="2016-08" db="EMBL/GenBank/DDBJ databases">
        <title>Pervasive Adenine N6-methylation of Active Genes in Fungi.</title>
        <authorList>
            <consortium name="DOE Joint Genome Institute"/>
            <person name="Mondo S.J."/>
            <person name="Dannebaum R.O."/>
            <person name="Kuo R.C."/>
            <person name="Labutti K."/>
            <person name="Haridas S."/>
            <person name="Kuo A."/>
            <person name="Salamov A."/>
            <person name="Ahrendt S.R."/>
            <person name="Lipzen A."/>
            <person name="Sullivan W."/>
            <person name="Andreopoulos W.B."/>
            <person name="Clum A."/>
            <person name="Lindquist E."/>
            <person name="Daum C."/>
            <person name="Ramamoorthy G.K."/>
            <person name="Gryganskyi A."/>
            <person name="Culley D."/>
            <person name="Magnuson J.K."/>
            <person name="James T.Y."/>
            <person name="O'Malley M.A."/>
            <person name="Stajich J.E."/>
            <person name="Spatafora J.W."/>
            <person name="Visel A."/>
            <person name="Grigoriev I.V."/>
        </authorList>
    </citation>
    <scope>NUCLEOTIDE SEQUENCE [LARGE SCALE GENOMIC DNA]</scope>
    <source>
        <strain evidence="3">finn</strain>
    </source>
</reference>
<dbReference type="Gene3D" id="1.25.40.10">
    <property type="entry name" value="Tetratricopeptide repeat domain"/>
    <property type="match status" value="2"/>
</dbReference>
<keyword evidence="3" id="KW-1185">Reference proteome</keyword>
<organism evidence="2 3">
    <name type="scientific">Piromyces finnis</name>
    <dbReference type="NCBI Taxonomy" id="1754191"/>
    <lineage>
        <taxon>Eukaryota</taxon>
        <taxon>Fungi</taxon>
        <taxon>Fungi incertae sedis</taxon>
        <taxon>Chytridiomycota</taxon>
        <taxon>Chytridiomycota incertae sedis</taxon>
        <taxon>Neocallimastigomycetes</taxon>
        <taxon>Neocallimastigales</taxon>
        <taxon>Neocallimastigaceae</taxon>
        <taxon>Piromyces</taxon>
    </lineage>
</organism>
<dbReference type="GO" id="GO:0034044">
    <property type="term" value="C:exomer complex"/>
    <property type="evidence" value="ECO:0007669"/>
    <property type="project" value="UniProtKB-ARBA"/>
</dbReference>
<dbReference type="InterPro" id="IPR011990">
    <property type="entry name" value="TPR-like_helical_dom_sf"/>
</dbReference>
<dbReference type="STRING" id="1754191.A0A1Y1V2Z2"/>
<evidence type="ECO:0000313" key="2">
    <source>
        <dbReference type="EMBL" id="ORX45178.1"/>
    </source>
</evidence>
<dbReference type="AlphaFoldDB" id="A0A1Y1V2Z2"/>